<protein>
    <submittedName>
        <fullName evidence="1">Uncharacterized protein</fullName>
    </submittedName>
</protein>
<dbReference type="EMBL" id="VZRB01000008">
    <property type="protein sequence ID" value="KAB1146811.1"/>
    <property type="molecule type" value="Genomic_DNA"/>
</dbReference>
<reference evidence="1 2" key="1">
    <citation type="submission" date="2019-09" db="EMBL/GenBank/DDBJ databases">
        <title>Screening of Novel Bioactive Compounds from Soil-Associated.</title>
        <authorList>
            <person name="Zhao S."/>
        </authorList>
    </citation>
    <scope>NUCLEOTIDE SEQUENCE [LARGE SCALE GENOMIC DNA]</scope>
    <source>
        <strain evidence="1 2">HIT-DPA4</strain>
    </source>
</reference>
<proteinExistence type="predicted"/>
<evidence type="ECO:0000313" key="2">
    <source>
        <dbReference type="Proteomes" id="UP000442707"/>
    </source>
</evidence>
<dbReference type="RefSeq" id="WP_150948542.1">
    <property type="nucleotide sequence ID" value="NZ_VZRB01000008.1"/>
</dbReference>
<dbReference type="AlphaFoldDB" id="A0A6H9UZY7"/>
<accession>A0A6H9UZY7</accession>
<comment type="caution">
    <text evidence="1">The sequence shown here is derived from an EMBL/GenBank/DDBJ whole genome shotgun (WGS) entry which is preliminary data.</text>
</comment>
<keyword evidence="2" id="KW-1185">Reference proteome</keyword>
<gene>
    <name evidence="1" type="ORF">F7R91_14635</name>
</gene>
<evidence type="ECO:0000313" key="1">
    <source>
        <dbReference type="EMBL" id="KAB1146811.1"/>
    </source>
</evidence>
<organism evidence="1 2">
    <name type="scientific">Streptomyces luteolifulvus</name>
    <dbReference type="NCBI Taxonomy" id="2615112"/>
    <lineage>
        <taxon>Bacteria</taxon>
        <taxon>Bacillati</taxon>
        <taxon>Actinomycetota</taxon>
        <taxon>Actinomycetes</taxon>
        <taxon>Kitasatosporales</taxon>
        <taxon>Streptomycetaceae</taxon>
        <taxon>Streptomyces</taxon>
    </lineage>
</organism>
<name>A0A6H9UZY7_9ACTN</name>
<sequence length="234" mass="25898">MHDQPSLDGYEWPVCVTPRCKRQLWIAEAGRWACRPCEDATATRISELPALFRRLDTTAMLTRGARNPGAGTTGSRTPPIPPRLDVLNLVGPGGIAARLRDIEDAWRSALSWTIAPWRGNPAEAIPHHARFLTDNLLWACSSYESVGQDIADLRRLHAQCKALTEQKPKTGQVKIGLCPVQIDDQPCGTQLTASTRSFKTTCPTCDTSWEGEQQWRVLRRAQEQVTAETAQTAA</sequence>
<dbReference type="Proteomes" id="UP000442707">
    <property type="component" value="Unassembled WGS sequence"/>
</dbReference>